<name>A0ABP9D488_9BACT</name>
<protein>
    <submittedName>
        <fullName evidence="1">Uncharacterized protein</fullName>
    </submittedName>
</protein>
<evidence type="ECO:0000313" key="1">
    <source>
        <dbReference type="EMBL" id="GAA4821883.1"/>
    </source>
</evidence>
<dbReference type="Proteomes" id="UP001500298">
    <property type="component" value="Unassembled WGS sequence"/>
</dbReference>
<comment type="caution">
    <text evidence="1">The sequence shown here is derived from an EMBL/GenBank/DDBJ whole genome shotgun (WGS) entry which is preliminary data.</text>
</comment>
<organism evidence="1 2">
    <name type="scientific">Algivirga pacifica</name>
    <dbReference type="NCBI Taxonomy" id="1162670"/>
    <lineage>
        <taxon>Bacteria</taxon>
        <taxon>Pseudomonadati</taxon>
        <taxon>Bacteroidota</taxon>
        <taxon>Cytophagia</taxon>
        <taxon>Cytophagales</taxon>
        <taxon>Flammeovirgaceae</taxon>
        <taxon>Algivirga</taxon>
    </lineage>
</organism>
<evidence type="ECO:0000313" key="2">
    <source>
        <dbReference type="Proteomes" id="UP001500298"/>
    </source>
</evidence>
<gene>
    <name evidence="1" type="ORF">GCM10023331_02820</name>
</gene>
<keyword evidence="2" id="KW-1185">Reference proteome</keyword>
<dbReference type="EMBL" id="BAABJX010000005">
    <property type="protein sequence ID" value="GAA4821883.1"/>
    <property type="molecule type" value="Genomic_DNA"/>
</dbReference>
<proteinExistence type="predicted"/>
<dbReference type="RefSeq" id="WP_345368631.1">
    <property type="nucleotide sequence ID" value="NZ_BAABJX010000005.1"/>
</dbReference>
<sequence length="167" mass="19334">MNHAEEIAKVKAQAAKEGRAFIMRPDAEQDEMHKNVLFVAEFDGKEELFDAFFYTLEEEFFANIFEDAVQEVIQQKPEYAEMDFNAEEGPHLELMDGIVDALAKDEDYQVSEFYEMDEFAAEIGVGLDVCLNREEITEKDIADFIEKFKKNGGEVELDDTRRSFDFE</sequence>
<accession>A0ABP9D488</accession>
<reference evidence="2" key="1">
    <citation type="journal article" date="2019" name="Int. J. Syst. Evol. Microbiol.">
        <title>The Global Catalogue of Microorganisms (GCM) 10K type strain sequencing project: providing services to taxonomists for standard genome sequencing and annotation.</title>
        <authorList>
            <consortium name="The Broad Institute Genomics Platform"/>
            <consortium name="The Broad Institute Genome Sequencing Center for Infectious Disease"/>
            <person name="Wu L."/>
            <person name="Ma J."/>
        </authorList>
    </citation>
    <scope>NUCLEOTIDE SEQUENCE [LARGE SCALE GENOMIC DNA]</scope>
    <source>
        <strain evidence="2">JCM 18326</strain>
    </source>
</reference>